<reference evidence="1" key="1">
    <citation type="submission" date="2015-06" db="UniProtKB">
        <authorList>
            <consortium name="EnsemblPlants"/>
        </authorList>
    </citation>
    <scope>IDENTIFICATION</scope>
</reference>
<organism evidence="1">
    <name type="scientific">Aegilops tauschii</name>
    <name type="common">Tausch's goatgrass</name>
    <name type="synonym">Aegilops squarrosa</name>
    <dbReference type="NCBI Taxonomy" id="37682"/>
    <lineage>
        <taxon>Eukaryota</taxon>
        <taxon>Viridiplantae</taxon>
        <taxon>Streptophyta</taxon>
        <taxon>Embryophyta</taxon>
        <taxon>Tracheophyta</taxon>
        <taxon>Spermatophyta</taxon>
        <taxon>Magnoliopsida</taxon>
        <taxon>Liliopsida</taxon>
        <taxon>Poales</taxon>
        <taxon>Poaceae</taxon>
        <taxon>BOP clade</taxon>
        <taxon>Pooideae</taxon>
        <taxon>Triticodae</taxon>
        <taxon>Triticeae</taxon>
        <taxon>Triticinae</taxon>
        <taxon>Aegilops</taxon>
    </lineage>
</organism>
<dbReference type="EnsemblPlants" id="EMT20294">
    <property type="protein sequence ID" value="EMT20294"/>
    <property type="gene ID" value="F775_27545"/>
</dbReference>
<name>N1R2M1_AEGTA</name>
<dbReference type="AlphaFoldDB" id="N1R2M1"/>
<evidence type="ECO:0000313" key="1">
    <source>
        <dbReference type="EnsemblPlants" id="EMT20294"/>
    </source>
</evidence>
<proteinExistence type="predicted"/>
<sequence length="70" mass="7342">MALAMSPCFGQGGGNISCLVVCEKLPGCTLDKCKHSCVTSGITNFTATCGDLKAFESCCCKYNCKRVPPV</sequence>
<evidence type="ECO:0008006" key="2">
    <source>
        <dbReference type="Google" id="ProtNLM"/>
    </source>
</evidence>
<protein>
    <recommendedName>
        <fullName evidence="2">Defensin-like protein</fullName>
    </recommendedName>
</protein>
<accession>N1R2M1</accession>